<dbReference type="InterPro" id="IPR001647">
    <property type="entry name" value="HTH_TetR"/>
</dbReference>
<evidence type="ECO:0000256" key="1">
    <source>
        <dbReference type="ARBA" id="ARBA00023015"/>
    </source>
</evidence>
<dbReference type="Gene3D" id="1.10.10.60">
    <property type="entry name" value="Homeodomain-like"/>
    <property type="match status" value="1"/>
</dbReference>
<dbReference type="InterPro" id="IPR050109">
    <property type="entry name" value="HTH-type_TetR-like_transc_reg"/>
</dbReference>
<gene>
    <name evidence="6" type="ORF">CLV70_11249</name>
</gene>
<evidence type="ECO:0000313" key="6">
    <source>
        <dbReference type="EMBL" id="PRY25683.1"/>
    </source>
</evidence>
<dbReference type="Proteomes" id="UP000239209">
    <property type="component" value="Unassembled WGS sequence"/>
</dbReference>
<dbReference type="Pfam" id="PF16859">
    <property type="entry name" value="TetR_C_11"/>
    <property type="match status" value="1"/>
</dbReference>
<keyword evidence="3" id="KW-0804">Transcription</keyword>
<dbReference type="InterPro" id="IPR009057">
    <property type="entry name" value="Homeodomain-like_sf"/>
</dbReference>
<feature type="DNA-binding region" description="H-T-H motif" evidence="4">
    <location>
        <begin position="37"/>
        <end position="56"/>
    </location>
</feature>
<keyword evidence="7" id="KW-1185">Reference proteome</keyword>
<proteinExistence type="predicted"/>
<comment type="caution">
    <text evidence="6">The sequence shown here is derived from an EMBL/GenBank/DDBJ whole genome shotgun (WGS) entry which is preliminary data.</text>
</comment>
<dbReference type="Pfam" id="PF00440">
    <property type="entry name" value="TetR_N"/>
    <property type="match status" value="1"/>
</dbReference>
<dbReference type="EMBL" id="PVZG01000012">
    <property type="protein sequence ID" value="PRY25683.1"/>
    <property type="molecule type" value="Genomic_DNA"/>
</dbReference>
<dbReference type="PROSITE" id="PS50977">
    <property type="entry name" value="HTH_TETR_2"/>
    <property type="match status" value="1"/>
</dbReference>
<dbReference type="GO" id="GO:0003700">
    <property type="term" value="F:DNA-binding transcription factor activity"/>
    <property type="evidence" value="ECO:0007669"/>
    <property type="project" value="TreeGrafter"/>
</dbReference>
<dbReference type="PRINTS" id="PR00455">
    <property type="entry name" value="HTHTETR"/>
</dbReference>
<dbReference type="GO" id="GO:0000976">
    <property type="term" value="F:transcription cis-regulatory region binding"/>
    <property type="evidence" value="ECO:0007669"/>
    <property type="project" value="TreeGrafter"/>
</dbReference>
<name>A0A2T0RXB7_9ACTN</name>
<evidence type="ECO:0000256" key="2">
    <source>
        <dbReference type="ARBA" id="ARBA00023125"/>
    </source>
</evidence>
<sequence length="197" mass="21892">MSLQEGRATRRRGAELEEAILDAAWEQLCEGGYPRFTVEAVAERAGTSRPVLYRRWPGRGELLMAAIQHVGERNTPAVPDTGSLRGDMYALLTAVNEARAGLIALVSAHLGAYFEETGTSLADVRERYLEGRPTATDRILQRAAERGEAPADLPKRVRDTAFDLFRGEALLTLRPLSEESIRQIVDEVFLPLVRAYR</sequence>
<evidence type="ECO:0000259" key="5">
    <source>
        <dbReference type="PROSITE" id="PS50977"/>
    </source>
</evidence>
<keyword evidence="1" id="KW-0805">Transcription regulation</keyword>
<dbReference type="PANTHER" id="PTHR30055">
    <property type="entry name" value="HTH-TYPE TRANSCRIPTIONAL REGULATOR RUTR"/>
    <property type="match status" value="1"/>
</dbReference>
<dbReference type="AlphaFoldDB" id="A0A2T0RXB7"/>
<protein>
    <submittedName>
        <fullName evidence="6">TetR family transcriptional regulator</fullName>
    </submittedName>
</protein>
<dbReference type="Gene3D" id="1.10.357.10">
    <property type="entry name" value="Tetracycline Repressor, domain 2"/>
    <property type="match status" value="1"/>
</dbReference>
<dbReference type="PANTHER" id="PTHR30055:SF148">
    <property type="entry name" value="TETR-FAMILY TRANSCRIPTIONAL REGULATOR"/>
    <property type="match status" value="1"/>
</dbReference>
<evidence type="ECO:0000256" key="4">
    <source>
        <dbReference type="PROSITE-ProRule" id="PRU00335"/>
    </source>
</evidence>
<dbReference type="OrthoDB" id="9796019at2"/>
<evidence type="ECO:0000256" key="3">
    <source>
        <dbReference type="ARBA" id="ARBA00023163"/>
    </source>
</evidence>
<organism evidence="6 7">
    <name type="scientific">Pseudosporangium ferrugineum</name>
    <dbReference type="NCBI Taxonomy" id="439699"/>
    <lineage>
        <taxon>Bacteria</taxon>
        <taxon>Bacillati</taxon>
        <taxon>Actinomycetota</taxon>
        <taxon>Actinomycetes</taxon>
        <taxon>Micromonosporales</taxon>
        <taxon>Micromonosporaceae</taxon>
        <taxon>Pseudosporangium</taxon>
    </lineage>
</organism>
<dbReference type="InterPro" id="IPR011075">
    <property type="entry name" value="TetR_C"/>
</dbReference>
<dbReference type="RefSeq" id="WP_106128884.1">
    <property type="nucleotide sequence ID" value="NZ_PVZG01000012.1"/>
</dbReference>
<dbReference type="InterPro" id="IPR036271">
    <property type="entry name" value="Tet_transcr_reg_TetR-rel_C_sf"/>
</dbReference>
<reference evidence="6 7" key="1">
    <citation type="submission" date="2018-03" db="EMBL/GenBank/DDBJ databases">
        <title>Genomic Encyclopedia of Archaeal and Bacterial Type Strains, Phase II (KMG-II): from individual species to whole genera.</title>
        <authorList>
            <person name="Goeker M."/>
        </authorList>
    </citation>
    <scope>NUCLEOTIDE SEQUENCE [LARGE SCALE GENOMIC DNA]</scope>
    <source>
        <strain evidence="6 7">DSM 45348</strain>
    </source>
</reference>
<dbReference type="SUPFAM" id="SSF46689">
    <property type="entry name" value="Homeodomain-like"/>
    <property type="match status" value="1"/>
</dbReference>
<feature type="domain" description="HTH tetR-type" evidence="5">
    <location>
        <begin position="14"/>
        <end position="74"/>
    </location>
</feature>
<keyword evidence="2 4" id="KW-0238">DNA-binding</keyword>
<accession>A0A2T0RXB7</accession>
<evidence type="ECO:0000313" key="7">
    <source>
        <dbReference type="Proteomes" id="UP000239209"/>
    </source>
</evidence>
<dbReference type="SUPFAM" id="SSF48498">
    <property type="entry name" value="Tetracyclin repressor-like, C-terminal domain"/>
    <property type="match status" value="1"/>
</dbReference>